<comment type="caution">
    <text evidence="2">The sequence shown here is derived from an EMBL/GenBank/DDBJ whole genome shotgun (WGS) entry which is preliminary data.</text>
</comment>
<feature type="region of interest" description="Disordered" evidence="1">
    <location>
        <begin position="146"/>
        <end position="170"/>
    </location>
</feature>
<keyword evidence="3" id="KW-1185">Reference proteome</keyword>
<accession>A0ABN8PRD4</accession>
<dbReference type="EMBL" id="CALNXI010000968">
    <property type="protein sequence ID" value="CAH3149275.1"/>
    <property type="molecule type" value="Genomic_DNA"/>
</dbReference>
<reference evidence="2 3" key="1">
    <citation type="submission" date="2022-05" db="EMBL/GenBank/DDBJ databases">
        <authorList>
            <consortium name="Genoscope - CEA"/>
            <person name="William W."/>
        </authorList>
    </citation>
    <scope>NUCLEOTIDE SEQUENCE [LARGE SCALE GENOMIC DNA]</scope>
</reference>
<sequence length="193" mass="22050">MSSQVRGVQGLISPKNPKALYVHCNSHILNLVIVKACSLPTICNMGGTITEIANFFNYSPKQQRCVETWPLSHMLLVSVSHFVDSRDETLTVIKPVSIKLQKKYNDIVKAYNMMAETGKELRQMRNDADTVFKAWYANAIDLGSDPGTKPSVPRMALRQRHRENTPHDSPEEYYRRTLFIPFLDHIPEEMSSR</sequence>
<dbReference type="PANTHER" id="PTHR46289">
    <property type="entry name" value="52 KDA REPRESSOR OF THE INHIBITOR OF THE PROTEIN KINASE-LIKE PROTEIN-RELATED"/>
    <property type="match status" value="1"/>
</dbReference>
<dbReference type="InterPro" id="IPR052958">
    <property type="entry name" value="IFN-induced_PKR_regulator"/>
</dbReference>
<name>A0ABN8PRD4_9CNID</name>
<evidence type="ECO:0000313" key="3">
    <source>
        <dbReference type="Proteomes" id="UP001159427"/>
    </source>
</evidence>
<protein>
    <submittedName>
        <fullName evidence="2">Uncharacterized protein</fullName>
    </submittedName>
</protein>
<dbReference type="Proteomes" id="UP001159427">
    <property type="component" value="Unassembled WGS sequence"/>
</dbReference>
<evidence type="ECO:0000256" key="1">
    <source>
        <dbReference type="SAM" id="MobiDB-lite"/>
    </source>
</evidence>
<gene>
    <name evidence="2" type="ORF">PEVE_00044862</name>
</gene>
<evidence type="ECO:0000313" key="2">
    <source>
        <dbReference type="EMBL" id="CAH3149275.1"/>
    </source>
</evidence>
<proteinExistence type="predicted"/>
<organism evidence="2 3">
    <name type="scientific">Porites evermanni</name>
    <dbReference type="NCBI Taxonomy" id="104178"/>
    <lineage>
        <taxon>Eukaryota</taxon>
        <taxon>Metazoa</taxon>
        <taxon>Cnidaria</taxon>
        <taxon>Anthozoa</taxon>
        <taxon>Hexacorallia</taxon>
        <taxon>Scleractinia</taxon>
        <taxon>Fungiina</taxon>
        <taxon>Poritidae</taxon>
        <taxon>Porites</taxon>
    </lineage>
</organism>
<dbReference type="PANTHER" id="PTHR46289:SF16">
    <property type="entry name" value="52 KDA REPRESSOR OF THE INHIBITOR OF THE PROTEIN KINASE"/>
    <property type="match status" value="1"/>
</dbReference>